<accession>W0JR68</accession>
<dbReference type="KEGG" id="hlr:HALLA_16675"/>
<reference evidence="2 3" key="1">
    <citation type="submission" date="2014-01" db="EMBL/GenBank/DDBJ databases">
        <authorList>
            <consortium name="DOE Joint Genome Institute"/>
            <person name="Anderson I."/>
            <person name="Huntemann M."/>
            <person name="Han J."/>
            <person name="Chen A."/>
            <person name="Kyrpides N."/>
            <person name="Mavromatis K."/>
            <person name="Markowitz V."/>
            <person name="Palaniappan K."/>
            <person name="Ivanova N."/>
            <person name="Schaumberg A."/>
            <person name="Pati A."/>
            <person name="Liolios K."/>
            <person name="Nordberg H.P."/>
            <person name="Cantor M.N."/>
            <person name="Hua S.X."/>
            <person name="Woyke T."/>
        </authorList>
    </citation>
    <scope>NUCLEOTIDE SEQUENCE [LARGE SCALE GENOMIC DNA]</scope>
    <source>
        <strain evidence="2 3">XH-48</strain>
    </source>
</reference>
<dbReference type="GeneID" id="43330808"/>
<keyword evidence="1" id="KW-0472">Membrane</keyword>
<gene>
    <name evidence="2" type="ORF">HALLA_16675</name>
</gene>
<dbReference type="EMBL" id="CP007055">
    <property type="protein sequence ID" value="AHG01104.1"/>
    <property type="molecule type" value="Genomic_DNA"/>
</dbReference>
<dbReference type="HOGENOM" id="CLU_2985562_0_0_2"/>
<dbReference type="RefSeq" id="WP_157231364.1">
    <property type="nucleotide sequence ID" value="NZ_CP007055.1"/>
</dbReference>
<dbReference type="OrthoDB" id="202945at2157"/>
<keyword evidence="1" id="KW-0812">Transmembrane</keyword>
<name>W0JR68_9EURY</name>
<dbReference type="STRING" id="797299.HALLA_16675"/>
<proteinExistence type="predicted"/>
<feature type="transmembrane region" description="Helical" evidence="1">
    <location>
        <begin position="33"/>
        <end position="51"/>
    </location>
</feature>
<sequence>MTTFDSVPDYLWQAVVLLIAILGYQIIARGEVTLSIAVIAIVGFVVVSWAVDSLRSE</sequence>
<dbReference type="Proteomes" id="UP000019024">
    <property type="component" value="Chromosome"/>
</dbReference>
<protein>
    <submittedName>
        <fullName evidence="2">Uncharacterized protein</fullName>
    </submittedName>
</protein>
<organism evidence="2 3">
    <name type="scientific">Halostagnicola larsenii XH-48</name>
    <dbReference type="NCBI Taxonomy" id="797299"/>
    <lineage>
        <taxon>Archaea</taxon>
        <taxon>Methanobacteriati</taxon>
        <taxon>Methanobacteriota</taxon>
        <taxon>Stenosarchaea group</taxon>
        <taxon>Halobacteria</taxon>
        <taxon>Halobacteriales</taxon>
        <taxon>Natrialbaceae</taxon>
        <taxon>Halostagnicola</taxon>
    </lineage>
</organism>
<evidence type="ECO:0000313" key="2">
    <source>
        <dbReference type="EMBL" id="AHG01104.1"/>
    </source>
</evidence>
<keyword evidence="1" id="KW-1133">Transmembrane helix</keyword>
<keyword evidence="3" id="KW-1185">Reference proteome</keyword>
<dbReference type="AlphaFoldDB" id="W0JR68"/>
<evidence type="ECO:0000313" key="3">
    <source>
        <dbReference type="Proteomes" id="UP000019024"/>
    </source>
</evidence>
<feature type="transmembrane region" description="Helical" evidence="1">
    <location>
        <begin position="7"/>
        <end position="27"/>
    </location>
</feature>
<evidence type="ECO:0000256" key="1">
    <source>
        <dbReference type="SAM" id="Phobius"/>
    </source>
</evidence>